<proteinExistence type="predicted"/>
<dbReference type="InterPro" id="IPR001633">
    <property type="entry name" value="EAL_dom"/>
</dbReference>
<feature type="transmembrane region" description="Helical" evidence="1">
    <location>
        <begin position="21"/>
        <end position="43"/>
    </location>
</feature>
<dbReference type="Proteomes" id="UP000625804">
    <property type="component" value="Unassembled WGS sequence"/>
</dbReference>
<dbReference type="Pfam" id="PF00563">
    <property type="entry name" value="EAL"/>
    <property type="match status" value="1"/>
</dbReference>
<feature type="transmembrane region" description="Helical" evidence="1">
    <location>
        <begin position="191"/>
        <end position="208"/>
    </location>
</feature>
<dbReference type="InterPro" id="IPR035919">
    <property type="entry name" value="EAL_sf"/>
</dbReference>
<comment type="caution">
    <text evidence="6">The sequence shown here is derived from an EMBL/GenBank/DDBJ whole genome shotgun (WGS) entry which is preliminary data.</text>
</comment>
<dbReference type="InterPro" id="IPR043128">
    <property type="entry name" value="Rev_trsase/Diguanyl_cyclase"/>
</dbReference>
<dbReference type="FunFam" id="3.20.20.450:FF:000001">
    <property type="entry name" value="Cyclic di-GMP phosphodiesterase yahA"/>
    <property type="match status" value="1"/>
</dbReference>
<dbReference type="SUPFAM" id="SSF55785">
    <property type="entry name" value="PYP-like sensor domain (PAS domain)"/>
    <property type="match status" value="1"/>
</dbReference>
<dbReference type="Pfam" id="PF00990">
    <property type="entry name" value="GGDEF"/>
    <property type="match status" value="1"/>
</dbReference>
<keyword evidence="1" id="KW-1133">Transmembrane helix</keyword>
<gene>
    <name evidence="6" type="ORF">HR057_13780</name>
</gene>
<keyword evidence="1" id="KW-0812">Transmembrane</keyword>
<feature type="transmembrane region" description="Helical" evidence="1">
    <location>
        <begin position="81"/>
        <end position="98"/>
    </location>
</feature>
<dbReference type="NCBIfam" id="TIGR00229">
    <property type="entry name" value="sensory_box"/>
    <property type="match status" value="1"/>
</dbReference>
<feature type="transmembrane region" description="Helical" evidence="1">
    <location>
        <begin position="215"/>
        <end position="234"/>
    </location>
</feature>
<dbReference type="NCBIfam" id="TIGR00254">
    <property type="entry name" value="GGDEF"/>
    <property type="match status" value="1"/>
</dbReference>
<dbReference type="Gene3D" id="3.30.450.20">
    <property type="entry name" value="PAS domain"/>
    <property type="match status" value="1"/>
</dbReference>
<dbReference type="CDD" id="cd01948">
    <property type="entry name" value="EAL"/>
    <property type="match status" value="1"/>
</dbReference>
<evidence type="ECO:0000313" key="6">
    <source>
        <dbReference type="EMBL" id="NSL52822.1"/>
    </source>
</evidence>
<dbReference type="SMART" id="SM00267">
    <property type="entry name" value="GGDEF"/>
    <property type="match status" value="1"/>
</dbReference>
<evidence type="ECO:0000259" key="3">
    <source>
        <dbReference type="PROSITE" id="PS50113"/>
    </source>
</evidence>
<dbReference type="RefSeq" id="WP_173732022.1">
    <property type="nucleotide sequence ID" value="NZ_JABTTE010000022.1"/>
</dbReference>
<evidence type="ECO:0000259" key="2">
    <source>
        <dbReference type="PROSITE" id="PS50112"/>
    </source>
</evidence>
<dbReference type="InterPro" id="IPR035965">
    <property type="entry name" value="PAS-like_dom_sf"/>
</dbReference>
<name>A0A8J8KCP0_9BACI</name>
<reference evidence="6" key="1">
    <citation type="submission" date="2020-06" db="EMBL/GenBank/DDBJ databases">
        <title>A novel thermopfilic bacterium from Erzurum, Turkey.</title>
        <authorList>
            <person name="Adiguzel A."/>
            <person name="Ay H."/>
            <person name="Baltaci M.O."/>
        </authorList>
    </citation>
    <scope>NUCLEOTIDE SEQUENCE</scope>
    <source>
        <strain evidence="6">P2</strain>
    </source>
</reference>
<evidence type="ECO:0000259" key="4">
    <source>
        <dbReference type="PROSITE" id="PS50883"/>
    </source>
</evidence>
<dbReference type="SMART" id="SM00091">
    <property type="entry name" value="PAS"/>
    <property type="match status" value="1"/>
</dbReference>
<evidence type="ECO:0000256" key="1">
    <source>
        <dbReference type="SAM" id="Phobius"/>
    </source>
</evidence>
<dbReference type="InterPro" id="IPR033425">
    <property type="entry name" value="MASE3"/>
</dbReference>
<dbReference type="SUPFAM" id="SSF55073">
    <property type="entry name" value="Nucleotide cyclase"/>
    <property type="match status" value="1"/>
</dbReference>
<dbReference type="Gene3D" id="3.20.20.450">
    <property type="entry name" value="EAL domain"/>
    <property type="match status" value="1"/>
</dbReference>
<evidence type="ECO:0000259" key="5">
    <source>
        <dbReference type="PROSITE" id="PS50887"/>
    </source>
</evidence>
<dbReference type="InterPro" id="IPR029787">
    <property type="entry name" value="Nucleotide_cyclase"/>
</dbReference>
<sequence length="854" mass="98200">MQKPSGKKLLDLDIKNKNVSLLIISLVILMVAVVFRESLYGVFGEENYLTIHLLMEIFIITTAFMIAIQSWMIFPHILSSFRLWIGALFFAIGILEVVHTINYKGMPFFLSESSSYKATWFFMAARLTEVMGMLAIILSKDRLVSSKFRILAYSVALVYSVIWIIIIYSPIQLLPALVVDGIGTTSLKNNLQYLAILIEIFIVYFIAVRFRSKEVFNNMLMTASIYLMISDYFFTTYKSVYDINNFIGHWFQLAGFYFLQRAVYHTSVEEPFELQKEAEMRLLKNEKFLQTITSNMGEGLIVTDKEGYLTYINREAERLLGRTRDELLEKRVHDYIHVREDGTPFPFSECPCSKINEVSHTYRVKEDYFIRKNGEIFPVSYVLTPLYEEGQATGAIMVFQDITQMKKDQEIIHHMAFHDELTKLPNLRYLKEKWPTFIGKNKDQKGAFIIIDINRFKNINEALGHAFGDLILQAVAERLQGELSEDMFLCRHTGDEFVLVIPNDDQEKNETKAVLEKIHSAFQEPLQAQQLQLNIALIGGVAFYPQNGTDLEELLQRASIALMEAKHQNRSFEFFQFEMDGKALDNLVIENDLYHALEKNQLVVVFQPQIDLCKGEIIGLEALIRWHHPTHGFVSPGKFISIAEETGLIIPIGEWVLRTACQQLKQWHDQGLPPFRVAVNLSIRQFYQQDLVEKVKEILDETGLAPEYLELEVTESMMMNIDHTKKTLDALKQLGVQIAIDDFGTGYSSLSYLKHLPVDRLKIDRSFVSDIVSEHSDVTIISTIISMAQFLNLEVIAEGVETLIQKEILESRRCMQIQGYLTSPPMTSEQFSEQFPKLQQKVRLLVKSGMAKNL</sequence>
<evidence type="ECO:0000313" key="7">
    <source>
        <dbReference type="Proteomes" id="UP000625804"/>
    </source>
</evidence>
<dbReference type="EMBL" id="JABTTE010000022">
    <property type="protein sequence ID" value="NSL52822.1"/>
    <property type="molecule type" value="Genomic_DNA"/>
</dbReference>
<feature type="domain" description="EAL" evidence="4">
    <location>
        <begin position="586"/>
        <end position="839"/>
    </location>
</feature>
<dbReference type="CDD" id="cd01949">
    <property type="entry name" value="GGDEF"/>
    <property type="match status" value="1"/>
</dbReference>
<dbReference type="CDD" id="cd00130">
    <property type="entry name" value="PAS"/>
    <property type="match status" value="1"/>
</dbReference>
<organism evidence="6 7">
    <name type="scientific">Calidifontibacillus erzurumensis</name>
    <dbReference type="NCBI Taxonomy" id="2741433"/>
    <lineage>
        <taxon>Bacteria</taxon>
        <taxon>Bacillati</taxon>
        <taxon>Bacillota</taxon>
        <taxon>Bacilli</taxon>
        <taxon>Bacillales</taxon>
        <taxon>Bacillaceae</taxon>
        <taxon>Calidifontibacillus/Schinkia group</taxon>
        <taxon>Calidifontibacillus</taxon>
    </lineage>
</organism>
<keyword evidence="7" id="KW-1185">Reference proteome</keyword>
<dbReference type="InterPro" id="IPR052155">
    <property type="entry name" value="Biofilm_reg_signaling"/>
</dbReference>
<feature type="domain" description="PAC" evidence="3">
    <location>
        <begin position="363"/>
        <end position="414"/>
    </location>
</feature>
<dbReference type="Pfam" id="PF13426">
    <property type="entry name" value="PAS_9"/>
    <property type="match status" value="1"/>
</dbReference>
<dbReference type="Gene3D" id="3.30.70.270">
    <property type="match status" value="1"/>
</dbReference>
<dbReference type="InterPro" id="IPR000160">
    <property type="entry name" value="GGDEF_dom"/>
</dbReference>
<dbReference type="PROSITE" id="PS50883">
    <property type="entry name" value="EAL"/>
    <property type="match status" value="1"/>
</dbReference>
<feature type="transmembrane region" description="Helical" evidence="1">
    <location>
        <begin position="150"/>
        <end position="171"/>
    </location>
</feature>
<dbReference type="PROSITE" id="PS50887">
    <property type="entry name" value="GGDEF"/>
    <property type="match status" value="1"/>
</dbReference>
<feature type="transmembrane region" description="Helical" evidence="1">
    <location>
        <begin position="118"/>
        <end position="138"/>
    </location>
</feature>
<feature type="domain" description="GGDEF" evidence="5">
    <location>
        <begin position="444"/>
        <end position="577"/>
    </location>
</feature>
<dbReference type="SUPFAM" id="SSF141868">
    <property type="entry name" value="EAL domain-like"/>
    <property type="match status" value="1"/>
</dbReference>
<accession>A0A8J8KCP0</accession>
<feature type="domain" description="PAS" evidence="2">
    <location>
        <begin position="285"/>
        <end position="337"/>
    </location>
</feature>
<dbReference type="PANTHER" id="PTHR44757:SF2">
    <property type="entry name" value="BIOFILM ARCHITECTURE MAINTENANCE PROTEIN MBAA"/>
    <property type="match status" value="1"/>
</dbReference>
<feature type="transmembrane region" description="Helical" evidence="1">
    <location>
        <begin position="49"/>
        <end position="74"/>
    </location>
</feature>
<dbReference type="InterPro" id="IPR000014">
    <property type="entry name" value="PAS"/>
</dbReference>
<dbReference type="PROSITE" id="PS50112">
    <property type="entry name" value="PAS"/>
    <property type="match status" value="1"/>
</dbReference>
<dbReference type="InterPro" id="IPR000700">
    <property type="entry name" value="PAS-assoc_C"/>
</dbReference>
<dbReference type="SMART" id="SM00052">
    <property type="entry name" value="EAL"/>
    <property type="match status" value="1"/>
</dbReference>
<dbReference type="PROSITE" id="PS50113">
    <property type="entry name" value="PAC"/>
    <property type="match status" value="1"/>
</dbReference>
<keyword evidence="1" id="KW-0472">Membrane</keyword>
<dbReference type="Pfam" id="PF17159">
    <property type="entry name" value="MASE3"/>
    <property type="match status" value="1"/>
</dbReference>
<protein>
    <submittedName>
        <fullName evidence="6">EAL domain-containing protein</fullName>
    </submittedName>
</protein>
<dbReference type="AlphaFoldDB" id="A0A8J8KCP0"/>
<dbReference type="PANTHER" id="PTHR44757">
    <property type="entry name" value="DIGUANYLATE CYCLASE DGCP"/>
    <property type="match status" value="1"/>
</dbReference>